<gene>
    <name evidence="2" type="ORF">BegalDRAFT_1829</name>
</gene>
<keyword evidence="3" id="KW-1185">Reference proteome</keyword>
<dbReference type="eggNOG" id="ENOG5030I0T">
    <property type="taxonomic scope" value="Bacteria"/>
</dbReference>
<dbReference type="Proteomes" id="UP000005744">
    <property type="component" value="Unassembled WGS sequence"/>
</dbReference>
<dbReference type="EMBL" id="JH600070">
    <property type="protein sequence ID" value="EIJ42703.1"/>
    <property type="molecule type" value="Genomic_DNA"/>
</dbReference>
<dbReference type="AlphaFoldDB" id="I3CGG0"/>
<reference evidence="2 3" key="1">
    <citation type="submission" date="2011-11" db="EMBL/GenBank/DDBJ databases">
        <title>Improved High-Quality Draft sequence of Beggiatoa alba B18lD.</title>
        <authorList>
            <consortium name="US DOE Joint Genome Institute"/>
            <person name="Lucas S."/>
            <person name="Han J."/>
            <person name="Lapidus A."/>
            <person name="Cheng J.-F."/>
            <person name="Goodwin L."/>
            <person name="Pitluck S."/>
            <person name="Peters L."/>
            <person name="Mikhailova N."/>
            <person name="Held B."/>
            <person name="Detter J.C."/>
            <person name="Han C."/>
            <person name="Tapia R."/>
            <person name="Land M."/>
            <person name="Hauser L."/>
            <person name="Kyrpides N."/>
            <person name="Ivanova N."/>
            <person name="Pagani I."/>
            <person name="Samuel K."/>
            <person name="Teske A."/>
            <person name="Mueller J."/>
            <person name="Woyke T."/>
        </authorList>
    </citation>
    <scope>NUCLEOTIDE SEQUENCE [LARGE SCALE GENOMIC DNA]</scope>
    <source>
        <strain evidence="2 3">B18LD</strain>
    </source>
</reference>
<evidence type="ECO:0000313" key="2">
    <source>
        <dbReference type="EMBL" id="EIJ42703.1"/>
    </source>
</evidence>
<protein>
    <recommendedName>
        <fullName evidence="4">DUF4381 domain-containing protein</fullName>
    </recommendedName>
</protein>
<dbReference type="OrthoDB" id="283083at2"/>
<keyword evidence="1" id="KW-0812">Transmembrane</keyword>
<dbReference type="STRING" id="395493.BegalDRAFT_1829"/>
<name>I3CGG0_9GAMM</name>
<accession>I3CGG0</accession>
<dbReference type="Pfam" id="PF14316">
    <property type="entry name" value="DUF4381"/>
    <property type="match status" value="1"/>
</dbReference>
<proteinExistence type="predicted"/>
<dbReference type="RefSeq" id="WP_002685876.1">
    <property type="nucleotide sequence ID" value="NZ_JH600070.1"/>
</dbReference>
<feature type="transmembrane region" description="Helical" evidence="1">
    <location>
        <begin position="20"/>
        <end position="41"/>
    </location>
</feature>
<sequence length="159" mass="18727">MDELRDIRGLSEISWFPLANGWLIVLSLIAIICFILIYRMIRRYRQHQRWQWSAYQIWQQLNPLTVNNPQQLQTNLQTLNILLKRVAIQRYGRAECAGLTGQAWLVWLTIHDPKGFNWQTDGNLLQSQLYASPEQCQQLLEYKSEITAIYHAVGAWIEV</sequence>
<keyword evidence="1" id="KW-1133">Transmembrane helix</keyword>
<evidence type="ECO:0008006" key="4">
    <source>
        <dbReference type="Google" id="ProtNLM"/>
    </source>
</evidence>
<evidence type="ECO:0000313" key="3">
    <source>
        <dbReference type="Proteomes" id="UP000005744"/>
    </source>
</evidence>
<evidence type="ECO:0000256" key="1">
    <source>
        <dbReference type="SAM" id="Phobius"/>
    </source>
</evidence>
<dbReference type="HOGENOM" id="CLU_113195_0_0_6"/>
<keyword evidence="1" id="KW-0472">Membrane</keyword>
<organism evidence="2 3">
    <name type="scientific">Beggiatoa alba B18LD</name>
    <dbReference type="NCBI Taxonomy" id="395493"/>
    <lineage>
        <taxon>Bacteria</taxon>
        <taxon>Pseudomonadati</taxon>
        <taxon>Pseudomonadota</taxon>
        <taxon>Gammaproteobacteria</taxon>
        <taxon>Thiotrichales</taxon>
        <taxon>Thiotrichaceae</taxon>
        <taxon>Beggiatoa</taxon>
    </lineage>
</organism>
<dbReference type="InterPro" id="IPR025489">
    <property type="entry name" value="DUF4381"/>
</dbReference>